<dbReference type="STRING" id="1095630.A0A2J6ST77"/>
<dbReference type="OrthoDB" id="2151789at2759"/>
<evidence type="ECO:0000259" key="5">
    <source>
        <dbReference type="PROSITE" id="PS51387"/>
    </source>
</evidence>
<dbReference type="InterPro" id="IPR006094">
    <property type="entry name" value="Oxid_FAD_bind_N"/>
</dbReference>
<dbReference type="InterPro" id="IPR016166">
    <property type="entry name" value="FAD-bd_PCMH"/>
</dbReference>
<keyword evidence="4" id="KW-0560">Oxidoreductase</keyword>
<keyword evidence="7" id="KW-1185">Reference proteome</keyword>
<keyword evidence="3" id="KW-0274">FAD</keyword>
<name>A0A2J6ST77_9HELO</name>
<dbReference type="InParanoid" id="A0A2J6ST77"/>
<sequence>MPFYEHEKQRNWSTLCWLPSACFLKTQNTRGVALALKIVTRLQAPFAVRSGGHSPNPSFGSIDPGILIDLSSLNDIVLSPDHRVMSVGPGAKWEMIYEELEKHELTVAGGRATGVGVGGLITGGIRVKEFPKKPFNLLTGNQVVLANSTVVYANETENADLFRTLKGGGASFGMDKGTQSYRVWFSPKAYSAIDVVQVMSAIISVQKAMEENDKIGLVVSVLKDMFVACFLYRGWDVPNAFEAFNSTPTMAILMPETRGTQQSMSRALSIASNAKRACGAASVMMDADLYVELDKVLNRFVTIDSYSLAFHIQPFGASAVKKGEDRRGNSLGISPVNQAWLGVVGEWKDDMDDELVITQTHQLISSIEETARARGLLLEFKFMNDASYTQSPFVASTLSSLKVASEKWDPEGVFQRLQNSGFLVSKA</sequence>
<proteinExistence type="inferred from homology"/>
<dbReference type="InterPro" id="IPR050416">
    <property type="entry name" value="FAD-linked_Oxidoreductase"/>
</dbReference>
<organism evidence="6 7">
    <name type="scientific">Hyaloscypha bicolor E</name>
    <dbReference type="NCBI Taxonomy" id="1095630"/>
    <lineage>
        <taxon>Eukaryota</taxon>
        <taxon>Fungi</taxon>
        <taxon>Dikarya</taxon>
        <taxon>Ascomycota</taxon>
        <taxon>Pezizomycotina</taxon>
        <taxon>Leotiomycetes</taxon>
        <taxon>Helotiales</taxon>
        <taxon>Hyaloscyphaceae</taxon>
        <taxon>Hyaloscypha</taxon>
        <taxon>Hyaloscypha bicolor</taxon>
    </lineage>
</organism>
<evidence type="ECO:0000313" key="7">
    <source>
        <dbReference type="Proteomes" id="UP000235371"/>
    </source>
</evidence>
<comment type="similarity">
    <text evidence="1">Belongs to the oxygen-dependent FAD-linked oxidoreductase family.</text>
</comment>
<feature type="domain" description="FAD-binding PCMH-type" evidence="5">
    <location>
        <begin position="15"/>
        <end position="188"/>
    </location>
</feature>
<reference evidence="6 7" key="1">
    <citation type="submission" date="2016-04" db="EMBL/GenBank/DDBJ databases">
        <title>A degradative enzymes factory behind the ericoid mycorrhizal symbiosis.</title>
        <authorList>
            <consortium name="DOE Joint Genome Institute"/>
            <person name="Martino E."/>
            <person name="Morin E."/>
            <person name="Grelet G."/>
            <person name="Kuo A."/>
            <person name="Kohler A."/>
            <person name="Daghino S."/>
            <person name="Barry K."/>
            <person name="Choi C."/>
            <person name="Cichocki N."/>
            <person name="Clum A."/>
            <person name="Copeland A."/>
            <person name="Hainaut M."/>
            <person name="Haridas S."/>
            <person name="Labutti K."/>
            <person name="Lindquist E."/>
            <person name="Lipzen A."/>
            <person name="Khouja H.-R."/>
            <person name="Murat C."/>
            <person name="Ohm R."/>
            <person name="Olson A."/>
            <person name="Spatafora J."/>
            <person name="Veneault-Fourrey C."/>
            <person name="Henrissat B."/>
            <person name="Grigoriev I."/>
            <person name="Martin F."/>
            <person name="Perotto S."/>
        </authorList>
    </citation>
    <scope>NUCLEOTIDE SEQUENCE [LARGE SCALE GENOMIC DNA]</scope>
    <source>
        <strain evidence="6 7">E</strain>
    </source>
</reference>
<dbReference type="EMBL" id="KZ613866">
    <property type="protein sequence ID" value="PMD53981.1"/>
    <property type="molecule type" value="Genomic_DNA"/>
</dbReference>
<gene>
    <name evidence="6" type="ORF">K444DRAFT_634770</name>
</gene>
<dbReference type="GeneID" id="36591866"/>
<dbReference type="PANTHER" id="PTHR42973">
    <property type="entry name" value="BINDING OXIDOREDUCTASE, PUTATIVE (AFU_ORTHOLOGUE AFUA_1G17690)-RELATED"/>
    <property type="match status" value="1"/>
</dbReference>
<evidence type="ECO:0000313" key="6">
    <source>
        <dbReference type="EMBL" id="PMD53981.1"/>
    </source>
</evidence>
<evidence type="ECO:0000256" key="2">
    <source>
        <dbReference type="ARBA" id="ARBA00022630"/>
    </source>
</evidence>
<dbReference type="PROSITE" id="PS51387">
    <property type="entry name" value="FAD_PCMH"/>
    <property type="match status" value="1"/>
</dbReference>
<protein>
    <submittedName>
        <fullName evidence="6">FAD-binding domain-containing protein</fullName>
    </submittedName>
</protein>
<dbReference type="InterPro" id="IPR036318">
    <property type="entry name" value="FAD-bd_PCMH-like_sf"/>
</dbReference>
<evidence type="ECO:0000256" key="1">
    <source>
        <dbReference type="ARBA" id="ARBA00005466"/>
    </source>
</evidence>
<dbReference type="AlphaFoldDB" id="A0A2J6ST77"/>
<accession>A0A2J6ST77</accession>
<dbReference type="GO" id="GO:0016491">
    <property type="term" value="F:oxidoreductase activity"/>
    <property type="evidence" value="ECO:0007669"/>
    <property type="project" value="UniProtKB-KW"/>
</dbReference>
<dbReference type="SUPFAM" id="SSF56176">
    <property type="entry name" value="FAD-binding/transporter-associated domain-like"/>
    <property type="match status" value="1"/>
</dbReference>
<dbReference type="RefSeq" id="XP_024730885.1">
    <property type="nucleotide sequence ID" value="XM_024883789.1"/>
</dbReference>
<keyword evidence="2" id="KW-0285">Flavoprotein</keyword>
<dbReference type="GO" id="GO:0071949">
    <property type="term" value="F:FAD binding"/>
    <property type="evidence" value="ECO:0007669"/>
    <property type="project" value="InterPro"/>
</dbReference>
<evidence type="ECO:0000256" key="4">
    <source>
        <dbReference type="ARBA" id="ARBA00023002"/>
    </source>
</evidence>
<dbReference type="PANTHER" id="PTHR42973:SF54">
    <property type="entry name" value="FAD-BINDING PCMH-TYPE DOMAIN-CONTAINING PROTEIN"/>
    <property type="match status" value="1"/>
</dbReference>
<evidence type="ECO:0000256" key="3">
    <source>
        <dbReference type="ARBA" id="ARBA00022827"/>
    </source>
</evidence>
<dbReference type="Gene3D" id="3.30.465.10">
    <property type="match status" value="1"/>
</dbReference>
<dbReference type="Proteomes" id="UP000235371">
    <property type="component" value="Unassembled WGS sequence"/>
</dbReference>
<dbReference type="InterPro" id="IPR016169">
    <property type="entry name" value="FAD-bd_PCMH_sub2"/>
</dbReference>
<dbReference type="Pfam" id="PF01565">
    <property type="entry name" value="FAD_binding_4"/>
    <property type="match status" value="1"/>
</dbReference>